<keyword evidence="1" id="KW-0812">Transmembrane</keyword>
<organism evidence="2 3">
    <name type="scientific">Wandonia haliotis</name>
    <dbReference type="NCBI Taxonomy" id="574963"/>
    <lineage>
        <taxon>Bacteria</taxon>
        <taxon>Pseudomonadati</taxon>
        <taxon>Bacteroidota</taxon>
        <taxon>Flavobacteriia</taxon>
        <taxon>Flavobacteriales</taxon>
        <taxon>Crocinitomicaceae</taxon>
        <taxon>Wandonia</taxon>
    </lineage>
</organism>
<evidence type="ECO:0000313" key="3">
    <source>
        <dbReference type="Proteomes" id="UP001501126"/>
    </source>
</evidence>
<evidence type="ECO:0000256" key="1">
    <source>
        <dbReference type="SAM" id="Phobius"/>
    </source>
</evidence>
<keyword evidence="3" id="KW-1185">Reference proteome</keyword>
<evidence type="ECO:0000313" key="2">
    <source>
        <dbReference type="EMBL" id="GAA0876850.1"/>
    </source>
</evidence>
<accession>A0ABN1MU63</accession>
<keyword evidence="1" id="KW-1133">Transmembrane helix</keyword>
<name>A0ABN1MU63_9FLAO</name>
<keyword evidence="1" id="KW-0472">Membrane</keyword>
<dbReference type="Proteomes" id="UP001501126">
    <property type="component" value="Unassembled WGS sequence"/>
</dbReference>
<proteinExistence type="predicted"/>
<feature type="transmembrane region" description="Helical" evidence="1">
    <location>
        <begin position="45"/>
        <end position="67"/>
    </location>
</feature>
<sequence length="127" mass="13885">MVTAWIGSLCIVLLILFQVLLALGFPLGEYSMGGKHKVFPPILRIASIVSAILLSFALYVLLSLGNVIQPNDLTTWHDYAGYSFGSYLCLNTILNLVSPSKKERAVMTPLSAILAFCFFYTTYNAAG</sequence>
<reference evidence="2 3" key="1">
    <citation type="journal article" date="2019" name="Int. J. Syst. Evol. Microbiol.">
        <title>The Global Catalogue of Microorganisms (GCM) 10K type strain sequencing project: providing services to taxonomists for standard genome sequencing and annotation.</title>
        <authorList>
            <consortium name="The Broad Institute Genomics Platform"/>
            <consortium name="The Broad Institute Genome Sequencing Center for Infectious Disease"/>
            <person name="Wu L."/>
            <person name="Ma J."/>
        </authorList>
    </citation>
    <scope>NUCLEOTIDE SEQUENCE [LARGE SCALE GENOMIC DNA]</scope>
    <source>
        <strain evidence="2 3">JCM 16083</strain>
    </source>
</reference>
<dbReference type="EMBL" id="BAAAFH010000022">
    <property type="protein sequence ID" value="GAA0876850.1"/>
    <property type="molecule type" value="Genomic_DNA"/>
</dbReference>
<dbReference type="RefSeq" id="WP_343790540.1">
    <property type="nucleotide sequence ID" value="NZ_BAAAFH010000022.1"/>
</dbReference>
<gene>
    <name evidence="2" type="ORF">GCM10009118_32600</name>
</gene>
<feature type="transmembrane region" description="Helical" evidence="1">
    <location>
        <begin position="6"/>
        <end position="25"/>
    </location>
</feature>
<protein>
    <submittedName>
        <fullName evidence="2">Uncharacterized protein</fullName>
    </submittedName>
</protein>
<comment type="caution">
    <text evidence="2">The sequence shown here is derived from an EMBL/GenBank/DDBJ whole genome shotgun (WGS) entry which is preliminary data.</text>
</comment>